<dbReference type="EC" id="2.4.1.1" evidence="14"/>
<evidence type="ECO:0000256" key="10">
    <source>
        <dbReference type="ARBA" id="ARBA00036074"/>
    </source>
</evidence>
<dbReference type="Pfam" id="PF00343">
    <property type="entry name" value="Phosphorylase"/>
    <property type="match status" value="1"/>
</dbReference>
<dbReference type="PROSITE" id="PS00102">
    <property type="entry name" value="PHOSPHORYLASE"/>
    <property type="match status" value="1"/>
</dbReference>
<evidence type="ECO:0000256" key="14">
    <source>
        <dbReference type="RuleBase" id="RU000587"/>
    </source>
</evidence>
<dbReference type="PANTHER" id="PTHR11468:SF3">
    <property type="entry name" value="GLYCOGEN PHOSPHORYLASE, LIVER FORM"/>
    <property type="match status" value="1"/>
</dbReference>
<dbReference type="InterPro" id="IPR011833">
    <property type="entry name" value="Glycg_phsphrylas"/>
</dbReference>
<dbReference type="FunFam" id="3.40.50.2000:FF:000197">
    <property type="entry name" value="Alpha-1,4 glucan phosphorylase"/>
    <property type="match status" value="1"/>
</dbReference>
<evidence type="ECO:0000256" key="1">
    <source>
        <dbReference type="ARBA" id="ARBA00001933"/>
    </source>
</evidence>
<evidence type="ECO:0000313" key="15">
    <source>
        <dbReference type="EMBL" id="QBA17257.1"/>
    </source>
</evidence>
<name>A0A411DBI2_EPIXX</name>
<dbReference type="GO" id="GO:0008184">
    <property type="term" value="F:glycogen phosphorylase activity"/>
    <property type="evidence" value="ECO:0007669"/>
    <property type="project" value="InterPro"/>
</dbReference>
<feature type="modified residue" description="N6-(pyridoxal phosphate)lysine" evidence="13">
    <location>
        <position position="679"/>
    </location>
</feature>
<comment type="catalytic activity">
    <reaction evidence="10">
        <text>[(1-&gt;4)-alpha-D-glucosyl](n) + phosphate = [(1-&gt;4)-alpha-D-glucosyl](n-1) + alpha-D-glucose 1-phosphate</text>
        <dbReference type="Rhea" id="RHEA:41732"/>
        <dbReference type="Rhea" id="RHEA-COMP:9584"/>
        <dbReference type="Rhea" id="RHEA-COMP:9586"/>
        <dbReference type="ChEBI" id="CHEBI:15444"/>
        <dbReference type="ChEBI" id="CHEBI:43474"/>
        <dbReference type="ChEBI" id="CHEBI:58601"/>
        <dbReference type="EC" id="2.4.1.1"/>
    </reaction>
    <physiologicalReaction direction="left-to-right" evidence="10">
        <dbReference type="Rhea" id="RHEA:41733"/>
    </physiologicalReaction>
</comment>
<evidence type="ECO:0000256" key="5">
    <source>
        <dbReference type="ARBA" id="ARBA00022600"/>
    </source>
</evidence>
<dbReference type="GO" id="GO:0005737">
    <property type="term" value="C:cytoplasm"/>
    <property type="evidence" value="ECO:0007669"/>
    <property type="project" value="TreeGrafter"/>
</dbReference>
<evidence type="ECO:0000256" key="2">
    <source>
        <dbReference type="ARBA" id="ARBA00006047"/>
    </source>
</evidence>
<dbReference type="FunFam" id="3.40.50.2000:FF:000005">
    <property type="entry name" value="Alpha-1,4 glucan phosphorylase"/>
    <property type="match status" value="1"/>
</dbReference>
<evidence type="ECO:0000256" key="6">
    <source>
        <dbReference type="ARBA" id="ARBA00022676"/>
    </source>
</evidence>
<proteinExistence type="evidence at transcript level"/>
<evidence type="ECO:0000256" key="4">
    <source>
        <dbReference type="ARBA" id="ARBA00022553"/>
    </source>
</evidence>
<keyword evidence="5" id="KW-0321">Glycogen metabolism</keyword>
<dbReference type="GO" id="GO:0030170">
    <property type="term" value="F:pyridoxal phosphate binding"/>
    <property type="evidence" value="ECO:0007669"/>
    <property type="project" value="InterPro"/>
</dbReference>
<dbReference type="EMBL" id="MH213274">
    <property type="protein sequence ID" value="QBA17257.1"/>
    <property type="molecule type" value="mRNA"/>
</dbReference>
<keyword evidence="9 14" id="KW-0119">Carbohydrate metabolism</keyword>
<comment type="similarity">
    <text evidence="2 14">Belongs to the glycogen phosphorylase family.</text>
</comment>
<comment type="function">
    <text evidence="11 14">Allosteric enzyme that catalyzes the rate-limiting step in glycogen catabolism, the phosphorolytic cleavage of glycogen to produce glucose-1-phosphate, and plays a central role in maintaining cellular and organismal glucose homeostasis.</text>
</comment>
<organism evidence="15">
    <name type="scientific">Epinephelus fuscoguttatus x Epinephelus lanceolatus</name>
    <name type="common">Hybrid giant tiger grouper</name>
    <dbReference type="NCBI Taxonomy" id="1074816"/>
    <lineage>
        <taxon>Eukaryota</taxon>
        <taxon>Metazoa</taxon>
        <taxon>Chordata</taxon>
        <taxon>Craniata</taxon>
        <taxon>Vertebrata</taxon>
        <taxon>Euteleostomi</taxon>
        <taxon>Actinopterygii</taxon>
        <taxon>Neopterygii</taxon>
        <taxon>Teleostei</taxon>
        <taxon>Neoteleostei</taxon>
        <taxon>Acanthomorphata</taxon>
        <taxon>Eupercaria</taxon>
        <taxon>Perciformes</taxon>
        <taxon>Serranoidei</taxon>
        <taxon>Serranidae</taxon>
        <taxon>Epinephelinae</taxon>
        <taxon>Epinephelini</taxon>
        <taxon>Epinephelus</taxon>
    </lineage>
</organism>
<evidence type="ECO:0000256" key="3">
    <source>
        <dbReference type="ARBA" id="ARBA00022533"/>
    </source>
</evidence>
<keyword evidence="6 14" id="KW-0328">Glycosyltransferase</keyword>
<dbReference type="GO" id="GO:0005980">
    <property type="term" value="P:glycogen catabolic process"/>
    <property type="evidence" value="ECO:0007669"/>
    <property type="project" value="TreeGrafter"/>
</dbReference>
<comment type="subunit">
    <text evidence="12">Homodimer; enzymatically active. Interacts with PPP1R3B; recruits the phosphatase PP1 which dephosphorylates and inactivates PYGL/glycogen phosphorylase.</text>
</comment>
<dbReference type="InterPro" id="IPR035090">
    <property type="entry name" value="Pyridoxal_P_attach_site"/>
</dbReference>
<evidence type="ECO:0000256" key="13">
    <source>
        <dbReference type="PIRSR" id="PIRSR000460-1"/>
    </source>
</evidence>
<dbReference type="FunFam" id="3.40.50.2000:FF:000153">
    <property type="entry name" value="Alpha-1,4 glucan phosphorylase"/>
    <property type="match status" value="1"/>
</dbReference>
<dbReference type="InterPro" id="IPR000811">
    <property type="entry name" value="Glyco_trans_35"/>
</dbReference>
<reference evidence="15" key="1">
    <citation type="submission" date="2018-04" db="EMBL/GenBank/DDBJ databases">
        <authorList>
            <person name="Li S."/>
            <person name="Li Z."/>
            <person name="Sang C."/>
            <person name="Chen N."/>
        </authorList>
    </citation>
    <scope>NUCLEOTIDE SEQUENCE</scope>
</reference>
<dbReference type="CDD" id="cd04300">
    <property type="entry name" value="GT35_Glycogen_Phosphorylase"/>
    <property type="match status" value="1"/>
</dbReference>
<accession>A0A411DBI2</accession>
<evidence type="ECO:0000256" key="11">
    <source>
        <dbReference type="ARBA" id="ARBA00037413"/>
    </source>
</evidence>
<evidence type="ECO:0000256" key="12">
    <source>
        <dbReference type="ARBA" id="ARBA00046783"/>
    </source>
</evidence>
<dbReference type="PIRSF" id="PIRSF000460">
    <property type="entry name" value="Pprylas_GlgP"/>
    <property type="match status" value="1"/>
</dbReference>
<dbReference type="AlphaFoldDB" id="A0A411DBI2"/>
<dbReference type="Gene3D" id="3.40.50.2000">
    <property type="entry name" value="Glycogen Phosphorylase B"/>
    <property type="match status" value="2"/>
</dbReference>
<keyword evidence="8 13" id="KW-0663">Pyridoxal phosphate</keyword>
<evidence type="ECO:0000256" key="9">
    <source>
        <dbReference type="ARBA" id="ARBA00023277"/>
    </source>
</evidence>
<protein>
    <recommendedName>
        <fullName evidence="14">Alpha-1,4 glucan phosphorylase</fullName>
        <ecNumber evidence="14">2.4.1.1</ecNumber>
    </recommendedName>
</protein>
<keyword evidence="7 14" id="KW-0808">Transferase</keyword>
<evidence type="ECO:0000256" key="7">
    <source>
        <dbReference type="ARBA" id="ARBA00022679"/>
    </source>
</evidence>
<dbReference type="SUPFAM" id="SSF53756">
    <property type="entry name" value="UDP-Glycosyltransferase/glycogen phosphorylase"/>
    <property type="match status" value="1"/>
</dbReference>
<keyword evidence="3" id="KW-0021">Allosteric enzyme</keyword>
<comment type="cofactor">
    <cofactor evidence="1 14">
        <name>pyridoxal 5'-phosphate</name>
        <dbReference type="ChEBI" id="CHEBI:597326"/>
    </cofactor>
</comment>
<dbReference type="PANTHER" id="PTHR11468">
    <property type="entry name" value="GLYCOGEN PHOSPHORYLASE"/>
    <property type="match status" value="1"/>
</dbReference>
<evidence type="ECO:0000256" key="8">
    <source>
        <dbReference type="ARBA" id="ARBA00022898"/>
    </source>
</evidence>
<dbReference type="NCBIfam" id="TIGR02093">
    <property type="entry name" value="P_ylase"/>
    <property type="match status" value="1"/>
</dbReference>
<keyword evidence="4" id="KW-0597">Phosphoprotein</keyword>
<sequence>MAKPLTDQDKRKQISVRGLAGVENVADLKTNFNRHLHFTLVKDRNVATKRDYYFALANTVRDHLVGRWIRTQQHYYEKDPKRVYYLSLEFYMGRTLQNTMVNLALENACDEATYQLGLDMEELQDIEEDAGLGNGGLGRLAACFLDSMASLGLAAYGYGIRYEFGIFNQKIVDGWQVEEADDWLRYGNPWEKARPEYMRPVHFYGRVEHTAEGVQWVDTQVVLALPYDTPVPGYRNNIVNTMRLWSAKAPCDFNLKDFNVGGYIQAVLDRNLAENISRVLYPNDNFFEGKELRLKQEYFVVAATLQDIIRRFKTTKKGCPGRTSFESFPDKVAIQLNDTHPAMAIPELMRIFVDIEKLDWDTAWDLTRRTFAYTNHTVLPEALERWPVELLETLLPRHLQIIYQINQAHLDKIAALFPKDIDKLRKMSLIEEDGGKRVNMAHLCIVGSHAVNGVAEIHSRIIKNEVFRDFSDLESSKFQNKTNGITPRRWLLLCNPGLAELIAEVIGEDYVKDLSQLQKLNDFVDDAALIRDISKVKQDNKVKFAQYLEKEYRVKINPSSMFDVHVKRIHEYKRQLLNCLHIITMYNRIRMRPNAPFVPRTVIIGGKAAPGYHMAKLIIRLITAVADVVNNDPVIGSKLKVIFLENYRVSLAEKVIPATDLSEQISTAGTEASGTGNMKFMLNGALTIGTMDGANVEMAEEAGEDNLFIFGMRVEDVAEMDKKGYDAMSYYKNIPELKQVMDQITSGFFSPKNPDLFKDLTEMLFKYDRFKVFADYEDYTKCQEKVSKLYQNPKEWTKKVIRNIAATGKFSSDRTITEYATEVWGVEPTDLKIPPPSEPREAIEETARALKKM</sequence>